<dbReference type="GO" id="GO:0051116">
    <property type="term" value="F:cobaltochelatase activity"/>
    <property type="evidence" value="ECO:0007669"/>
    <property type="project" value="UniProtKB-EC"/>
</dbReference>
<dbReference type="EMBL" id="CP051635">
    <property type="protein sequence ID" value="UTD00803.1"/>
    <property type="molecule type" value="Genomic_DNA"/>
</dbReference>
<name>A0A9Q9BNJ0_TREDN</name>
<protein>
    <submittedName>
        <fullName evidence="2">Cobaltochelatase subunit CobN</fullName>
        <ecNumber evidence="2">6.6.1.2</ecNumber>
    </submittedName>
</protein>
<evidence type="ECO:0000313" key="2">
    <source>
        <dbReference type="EMBL" id="UTD00803.1"/>
    </source>
</evidence>
<reference evidence="2" key="1">
    <citation type="submission" date="2020-04" db="EMBL/GenBank/DDBJ databases">
        <title>Comparative genomics of oral phylogroup-2 Treponema strains.</title>
        <authorList>
            <person name="Zeng H."/>
            <person name="Chan Y.K."/>
            <person name="Watt R.M."/>
        </authorList>
    </citation>
    <scope>NUCLEOTIDE SEQUENCE</scope>
    <source>
        <strain evidence="2">OMZ 905</strain>
    </source>
</reference>
<dbReference type="EC" id="6.6.1.2" evidence="2"/>
<dbReference type="Proteomes" id="UP001056981">
    <property type="component" value="Chromosome"/>
</dbReference>
<feature type="domain" description="CobN/magnesium chelatase" evidence="1">
    <location>
        <begin position="116"/>
        <end position="1224"/>
    </location>
</feature>
<organism evidence="2 3">
    <name type="scientific">Treponema denticola</name>
    <dbReference type="NCBI Taxonomy" id="158"/>
    <lineage>
        <taxon>Bacteria</taxon>
        <taxon>Pseudomonadati</taxon>
        <taxon>Spirochaetota</taxon>
        <taxon>Spirochaetia</taxon>
        <taxon>Spirochaetales</taxon>
        <taxon>Treponemataceae</taxon>
        <taxon>Treponema</taxon>
    </lineage>
</organism>
<sequence length="1244" mass="142566">MNLTGIFYGDSKIFEFKSAVKQLKDSEKINLNIFCFDVIKVNSDKNIFQEMCSRLKDSDAVIMHFHGSSAHLQNLETVIRIIKGKKIFFDCSIPEEIRSIMSYSSIKPEEYIRLHCYFKAGGTDQITEFIKLFSNITIGTNYILTPPKERNAIGIYKDGHLLNVDEEQKVLSDIANSNRNIIGLVAHYPFLLNQNMRHVDAIIKELENQGADYLCIIGRLGPQDNDGVLQAMEKYFYFNGKLIIDAIILTTGYTISSYYQNEFKNFIHSCFENFNLPVFQAITSYLSKEEFENSPSGLDIASVSLNIYQPEIDGQIITIPIATSEEIEKDGIVGRVFVPITERVKALCELVNRFAQLKNKKPQERKVAIILHNYPPRNDLIGSAHGLDTPNSLWNILQFLKEENYNLDFNFLNGQEIIDELIRRGTNEWKWTSPETIWKFKADKVSSKTYGGWYKNLPEFNRSDLKQKWGNPPGLSMIMNDHIVIPGIINGNIYIGLQPARSPEDAVVETYHDTHNPPPHSYLAFYKWIDKIFKADVIIHVGTHGTLEWLPGKEIALSKESYPDINIYSIPHLYIYNLGILGEGMQARRRSHAAILSHLIPSFTDSDTYDYLHEIEEALEKYEHAKQSAPSQQDTIIQDIFKLADEHSILKDLKIEYDDAIKNPEQNLILIHNWIHKIKNSVVRDGLHIYGKVPENKRLLQLVRGLSVIGQEDTEGLEDSIIISLGHNPKDIRKNLSDTEKNNFNEYKILEEANRIAEQLINEINEIEFNESFIDRLLFFQNNKSNNSELKKTLKFICREVYPRLIQTDDEKRFLIKGLNGEFILPSLGGNPSRGNIKLLPTGRNFYSINPEEIPSKAAYETGKKLADIQLKAYYKEHKAYPKNIAIIVYSTNTMKTYGEDIGEIFFLMGVRPLYIKNTQTVCGVEVIPLEKLGRPRIDVTMRISGLFRDTFPNLIFLMDEAVNAVAFLDEDDEMNPIKKNIQETIKKFVDEGIHPDKARDRASVRVFSAPSGTYGAGVANLIESKKWQNFEDLAEAYITWSSHAYSKKFHGEKDTRAFENLLSKTDMTIKNEVSCEIDLLDCDDFYNYHGGLIAAVTAKSGKKPYVSVGNTADINIPETITLDQETARVMRSRILNPKWLEGLKEHSYKGAQEISKVMDNIFGWDATADNVENWMYEDFANTFLFDEDTLNWIRSVNKNAAYQISERLLEANQRKMWAAKPESLEKLKRIFLDMEADLESYGE</sequence>
<evidence type="ECO:0000313" key="3">
    <source>
        <dbReference type="Proteomes" id="UP001056981"/>
    </source>
</evidence>
<gene>
    <name evidence="2" type="primary">cobN</name>
    <name evidence="2" type="ORF">E4N86_08875</name>
</gene>
<dbReference type="GO" id="GO:0009236">
    <property type="term" value="P:cobalamin biosynthetic process"/>
    <property type="evidence" value="ECO:0007669"/>
    <property type="project" value="InterPro"/>
</dbReference>
<dbReference type="RefSeq" id="WP_253717798.1">
    <property type="nucleotide sequence ID" value="NZ_CP051522.1"/>
</dbReference>
<proteinExistence type="predicted"/>
<dbReference type="PANTHER" id="PTHR44119">
    <property type="entry name" value="MAGNESIUM-CHELATASE SUBUNIT CHLH, CHLOROPLASTIC"/>
    <property type="match status" value="1"/>
</dbReference>
<accession>A0A9Q9BNJ0</accession>
<dbReference type="Pfam" id="PF02514">
    <property type="entry name" value="CobN-Mg_chel"/>
    <property type="match status" value="1"/>
</dbReference>
<dbReference type="InterPro" id="IPR003672">
    <property type="entry name" value="CobN/Mg_chltase"/>
</dbReference>
<dbReference type="NCBIfam" id="TIGR02257">
    <property type="entry name" value="cobalto_cobN"/>
    <property type="match status" value="1"/>
</dbReference>
<dbReference type="InterPro" id="IPR011953">
    <property type="entry name" value="Cobalto_CobN"/>
</dbReference>
<keyword evidence="2" id="KW-0436">Ligase</keyword>
<dbReference type="PANTHER" id="PTHR44119:SF7">
    <property type="entry name" value="MAGNESIUM CHELATASE SUBUNIT"/>
    <property type="match status" value="1"/>
</dbReference>
<evidence type="ECO:0000259" key="1">
    <source>
        <dbReference type="Pfam" id="PF02514"/>
    </source>
</evidence>
<dbReference type="CDD" id="cd10150">
    <property type="entry name" value="CobN_like"/>
    <property type="match status" value="1"/>
</dbReference>
<dbReference type="AlphaFoldDB" id="A0A9Q9BNJ0"/>